<evidence type="ECO:0000313" key="2">
    <source>
        <dbReference type="EMBL" id="SDT69565.1"/>
    </source>
</evidence>
<proteinExistence type="predicted"/>
<feature type="compositionally biased region" description="Polar residues" evidence="1">
    <location>
        <begin position="1"/>
        <end position="10"/>
    </location>
</feature>
<dbReference type="EMBL" id="LT629740">
    <property type="protein sequence ID" value="SDT69565.1"/>
    <property type="molecule type" value="Genomic_DNA"/>
</dbReference>
<name>A0A1H2CG99_MUCMA</name>
<sequence>MFKLSKNITMSKDRQTVKEKKKLPNTTGKKAPSDYQSGKGDVVKPIMEAKKKK</sequence>
<reference evidence="2 3" key="1">
    <citation type="submission" date="2016-10" db="EMBL/GenBank/DDBJ databases">
        <authorList>
            <person name="de Groot N.N."/>
        </authorList>
    </citation>
    <scope>NUCLEOTIDE SEQUENCE [LARGE SCALE GENOMIC DNA]</scope>
    <source>
        <strain evidence="2 3">MP1X4</strain>
    </source>
</reference>
<gene>
    <name evidence="2" type="ORF">SAMN05216490_5035</name>
</gene>
<dbReference type="Proteomes" id="UP000199679">
    <property type="component" value="Chromosome I"/>
</dbReference>
<protein>
    <submittedName>
        <fullName evidence="2">Uncharacterized protein</fullName>
    </submittedName>
</protein>
<keyword evidence="3" id="KW-1185">Reference proteome</keyword>
<feature type="region of interest" description="Disordered" evidence="1">
    <location>
        <begin position="1"/>
        <end position="53"/>
    </location>
</feature>
<evidence type="ECO:0000256" key="1">
    <source>
        <dbReference type="SAM" id="MobiDB-lite"/>
    </source>
</evidence>
<accession>A0A1H2CG99</accession>
<dbReference type="AlphaFoldDB" id="A0A1H2CG99"/>
<evidence type="ECO:0000313" key="3">
    <source>
        <dbReference type="Proteomes" id="UP000199679"/>
    </source>
</evidence>
<organism evidence="2 3">
    <name type="scientific">Mucilaginibacter mallensis</name>
    <dbReference type="NCBI Taxonomy" id="652787"/>
    <lineage>
        <taxon>Bacteria</taxon>
        <taxon>Pseudomonadati</taxon>
        <taxon>Bacteroidota</taxon>
        <taxon>Sphingobacteriia</taxon>
        <taxon>Sphingobacteriales</taxon>
        <taxon>Sphingobacteriaceae</taxon>
        <taxon>Mucilaginibacter</taxon>
    </lineage>
</organism>